<sequence length="119" mass="13654">VLNFEIGTTNIAFLFLEDLWIQFKKVAKVGELISIETCMEIMDLLYEKDEMSFLFRSPHSLSASILVASYVMAVPKQKWGFPVLAWGKKVHLVNFVTSHKEQDILKMAIEILKHVLEPS</sequence>
<evidence type="ECO:0000313" key="2">
    <source>
        <dbReference type="Proteomes" id="UP000289340"/>
    </source>
</evidence>
<proteinExistence type="predicted"/>
<protein>
    <submittedName>
        <fullName evidence="1">Cyclin-J18-like</fullName>
    </submittedName>
</protein>
<dbReference type="Proteomes" id="UP000289340">
    <property type="component" value="Chromosome 20"/>
</dbReference>
<dbReference type="AlphaFoldDB" id="A0A445EYY3"/>
<organism evidence="1 2">
    <name type="scientific">Glycine soja</name>
    <name type="common">Wild soybean</name>
    <dbReference type="NCBI Taxonomy" id="3848"/>
    <lineage>
        <taxon>Eukaryota</taxon>
        <taxon>Viridiplantae</taxon>
        <taxon>Streptophyta</taxon>
        <taxon>Embryophyta</taxon>
        <taxon>Tracheophyta</taxon>
        <taxon>Spermatophyta</taxon>
        <taxon>Magnoliopsida</taxon>
        <taxon>eudicotyledons</taxon>
        <taxon>Gunneridae</taxon>
        <taxon>Pentapetalae</taxon>
        <taxon>rosids</taxon>
        <taxon>fabids</taxon>
        <taxon>Fabales</taxon>
        <taxon>Fabaceae</taxon>
        <taxon>Papilionoideae</taxon>
        <taxon>50 kb inversion clade</taxon>
        <taxon>NPAAA clade</taxon>
        <taxon>indigoferoid/millettioid clade</taxon>
        <taxon>Phaseoleae</taxon>
        <taxon>Glycine</taxon>
        <taxon>Glycine subgen. Soja</taxon>
    </lineage>
</organism>
<dbReference type="EMBL" id="QZWG01000020">
    <property type="protein sequence ID" value="RZB41755.1"/>
    <property type="molecule type" value="Genomic_DNA"/>
</dbReference>
<accession>A0A445EYY3</accession>
<name>A0A445EYY3_GLYSO</name>
<keyword evidence="2" id="KW-1185">Reference proteome</keyword>
<feature type="non-terminal residue" evidence="1">
    <location>
        <position position="1"/>
    </location>
</feature>
<comment type="caution">
    <text evidence="1">The sequence shown here is derived from an EMBL/GenBank/DDBJ whole genome shotgun (WGS) entry which is preliminary data.</text>
</comment>
<reference evidence="1 2" key="1">
    <citation type="submission" date="2018-09" db="EMBL/GenBank/DDBJ databases">
        <title>A high-quality reference genome of wild soybean provides a powerful tool to mine soybean genomes.</title>
        <authorList>
            <person name="Xie M."/>
            <person name="Chung C.Y.L."/>
            <person name="Li M.-W."/>
            <person name="Wong F.-L."/>
            <person name="Chan T.-F."/>
            <person name="Lam H.-M."/>
        </authorList>
    </citation>
    <scope>NUCLEOTIDE SEQUENCE [LARGE SCALE GENOMIC DNA]</scope>
    <source>
        <strain evidence="2">cv. W05</strain>
        <tissue evidence="1">Hypocotyl of etiolated seedlings</tissue>
    </source>
</reference>
<gene>
    <name evidence="1" type="ORF">D0Y65_052675</name>
</gene>
<evidence type="ECO:0000313" key="1">
    <source>
        <dbReference type="EMBL" id="RZB41755.1"/>
    </source>
</evidence>